<feature type="domain" description="HTH merR-type" evidence="3">
    <location>
        <begin position="6"/>
        <end position="73"/>
    </location>
</feature>
<name>A0A3M8DAB2_9BACL</name>
<dbReference type="AlphaFoldDB" id="A0A3M8DAB2"/>
<protein>
    <submittedName>
        <fullName evidence="4">MerR family transcriptional regulator</fullName>
    </submittedName>
</protein>
<dbReference type="GO" id="GO:0003677">
    <property type="term" value="F:DNA binding"/>
    <property type="evidence" value="ECO:0007669"/>
    <property type="project" value="UniProtKB-KW"/>
</dbReference>
<dbReference type="Pfam" id="PF13411">
    <property type="entry name" value="MerR_1"/>
    <property type="match status" value="1"/>
</dbReference>
<keyword evidence="2" id="KW-0175">Coiled coil</keyword>
<evidence type="ECO:0000259" key="3">
    <source>
        <dbReference type="SMART" id="SM00422"/>
    </source>
</evidence>
<dbReference type="OrthoDB" id="1770985at2"/>
<dbReference type="InterPro" id="IPR009061">
    <property type="entry name" value="DNA-bd_dom_put_sf"/>
</dbReference>
<keyword evidence="1" id="KW-0238">DNA-binding</keyword>
<dbReference type="InterPro" id="IPR047057">
    <property type="entry name" value="MerR_fam"/>
</dbReference>
<dbReference type="InterPro" id="IPR000551">
    <property type="entry name" value="MerR-type_HTH_dom"/>
</dbReference>
<dbReference type="EMBL" id="RHHQ01000017">
    <property type="protein sequence ID" value="RNB84511.1"/>
    <property type="molecule type" value="Genomic_DNA"/>
</dbReference>
<dbReference type="GO" id="GO:0003700">
    <property type="term" value="F:DNA-binding transcription factor activity"/>
    <property type="evidence" value="ECO:0007669"/>
    <property type="project" value="InterPro"/>
</dbReference>
<gene>
    <name evidence="4" type="ORF">EDM56_20570</name>
</gene>
<evidence type="ECO:0000313" key="4">
    <source>
        <dbReference type="EMBL" id="RNB84511.1"/>
    </source>
</evidence>
<evidence type="ECO:0000256" key="2">
    <source>
        <dbReference type="SAM" id="Coils"/>
    </source>
</evidence>
<accession>A0A3M8DAB2</accession>
<evidence type="ECO:0000256" key="1">
    <source>
        <dbReference type="ARBA" id="ARBA00023125"/>
    </source>
</evidence>
<reference evidence="4 5" key="1">
    <citation type="submission" date="2018-10" db="EMBL/GenBank/DDBJ databases">
        <title>Phylogenomics of Brevibacillus.</title>
        <authorList>
            <person name="Dunlap C."/>
        </authorList>
    </citation>
    <scope>NUCLEOTIDE SEQUENCE [LARGE SCALE GENOMIC DNA]</scope>
    <source>
        <strain evidence="4 5">JCM 15716</strain>
    </source>
</reference>
<proteinExistence type="predicted"/>
<feature type="coiled-coil region" evidence="2">
    <location>
        <begin position="88"/>
        <end position="115"/>
    </location>
</feature>
<organism evidence="4 5">
    <name type="scientific">Brevibacillus fluminis</name>
    <dbReference type="NCBI Taxonomy" id="511487"/>
    <lineage>
        <taxon>Bacteria</taxon>
        <taxon>Bacillati</taxon>
        <taxon>Bacillota</taxon>
        <taxon>Bacilli</taxon>
        <taxon>Bacillales</taxon>
        <taxon>Paenibacillaceae</taxon>
        <taxon>Brevibacillus</taxon>
    </lineage>
</organism>
<dbReference type="PANTHER" id="PTHR30204">
    <property type="entry name" value="REDOX-CYCLING DRUG-SENSING TRANSCRIPTIONAL ACTIVATOR SOXR"/>
    <property type="match status" value="1"/>
</dbReference>
<dbReference type="Gene3D" id="1.10.1660.10">
    <property type="match status" value="1"/>
</dbReference>
<dbReference type="Proteomes" id="UP000271031">
    <property type="component" value="Unassembled WGS sequence"/>
</dbReference>
<sequence length="416" mass="48376">MGGIHVKIGAFAKHFDISIDTIRYYVDLGLLIPNKKESQLQFDQNCMEDMQMIIELKKLRFTLQEIHKVLSLRRITQFSDIEDLHFYVTLLQEKQRQLQEERDQLDHSIDMLAKKIEAVGPLSPSENRTGVPLAFIPLLACPHCQKSLNLRDAYIQNQYVLHAELDCPCGYQAEIREGILITTSPSLDPSKLQYYLYDQNTLEDLDPSLVSLWEKGSLWIYRRLMQDRLANRVVLETNVDVYVLPPKYFASMPADTRYIFAGNGVTMMTKLKSKIEQSNPGLQALYIVNSDMMLPIRYDSVDLFLDTISFNDFSLFHHTYPLERLQHYLKGNALILGNYMYYSHGAKSLANVPRLYPDPHPLNFLQAYLDDQMKQYDFMLAENELIGITTNPGKYLDYHVDREKLYMNAYLARRKT</sequence>
<comment type="caution">
    <text evidence="4">The sequence shown here is derived from an EMBL/GenBank/DDBJ whole genome shotgun (WGS) entry which is preliminary data.</text>
</comment>
<dbReference type="SMART" id="SM00422">
    <property type="entry name" value="HTH_MERR"/>
    <property type="match status" value="1"/>
</dbReference>
<dbReference type="SUPFAM" id="SSF46955">
    <property type="entry name" value="Putative DNA-binding domain"/>
    <property type="match status" value="1"/>
</dbReference>
<keyword evidence="5" id="KW-1185">Reference proteome</keyword>
<dbReference type="PANTHER" id="PTHR30204:SF96">
    <property type="entry name" value="CHROMOSOME-ANCHORING PROTEIN RACA"/>
    <property type="match status" value="1"/>
</dbReference>
<evidence type="ECO:0000313" key="5">
    <source>
        <dbReference type="Proteomes" id="UP000271031"/>
    </source>
</evidence>